<accession>A0ABW5E8C3</accession>
<dbReference type="Pfam" id="PF00043">
    <property type="entry name" value="GST_C"/>
    <property type="match status" value="1"/>
</dbReference>
<comment type="caution">
    <text evidence="3">The sequence shown here is derived from an EMBL/GenBank/DDBJ whole genome shotgun (WGS) entry which is preliminary data.</text>
</comment>
<dbReference type="InterPro" id="IPR010987">
    <property type="entry name" value="Glutathione-S-Trfase_C-like"/>
</dbReference>
<keyword evidence="4" id="KW-1185">Reference proteome</keyword>
<evidence type="ECO:0000259" key="2">
    <source>
        <dbReference type="PROSITE" id="PS50405"/>
    </source>
</evidence>
<dbReference type="SUPFAM" id="SSF52833">
    <property type="entry name" value="Thioredoxin-like"/>
    <property type="match status" value="1"/>
</dbReference>
<dbReference type="PANTHER" id="PTHR44051">
    <property type="entry name" value="GLUTATHIONE S-TRANSFERASE-RELATED"/>
    <property type="match status" value="1"/>
</dbReference>
<dbReference type="CDD" id="cd03057">
    <property type="entry name" value="GST_N_Beta"/>
    <property type="match status" value="1"/>
</dbReference>
<gene>
    <name evidence="3" type="primary">gstA</name>
    <name evidence="3" type="ORF">ACFSKX_05465</name>
</gene>
<dbReference type="EMBL" id="JBHUJD010000005">
    <property type="protein sequence ID" value="MFD2309861.1"/>
    <property type="molecule type" value="Genomic_DNA"/>
</dbReference>
<protein>
    <submittedName>
        <fullName evidence="3">Glutathione transferase GstA</fullName>
        <ecNumber evidence="3">2.5.1.18</ecNumber>
    </submittedName>
</protein>
<dbReference type="InterPro" id="IPR036249">
    <property type="entry name" value="Thioredoxin-like_sf"/>
</dbReference>
<dbReference type="Proteomes" id="UP001597425">
    <property type="component" value="Unassembled WGS sequence"/>
</dbReference>
<organism evidence="3 4">
    <name type="scientific">Microbulbifer halophilus</name>
    <dbReference type="NCBI Taxonomy" id="453963"/>
    <lineage>
        <taxon>Bacteria</taxon>
        <taxon>Pseudomonadati</taxon>
        <taxon>Pseudomonadota</taxon>
        <taxon>Gammaproteobacteria</taxon>
        <taxon>Cellvibrionales</taxon>
        <taxon>Microbulbiferaceae</taxon>
        <taxon>Microbulbifer</taxon>
    </lineage>
</organism>
<dbReference type="NCBIfam" id="NF007831">
    <property type="entry name" value="PRK10542.1"/>
    <property type="match status" value="1"/>
</dbReference>
<dbReference type="Gene3D" id="1.20.1050.10">
    <property type="match status" value="1"/>
</dbReference>
<dbReference type="InterPro" id="IPR040079">
    <property type="entry name" value="Glutathione_S-Trfase"/>
</dbReference>
<evidence type="ECO:0000313" key="3">
    <source>
        <dbReference type="EMBL" id="MFD2309861.1"/>
    </source>
</evidence>
<dbReference type="PANTHER" id="PTHR44051:SF8">
    <property type="entry name" value="GLUTATHIONE S-TRANSFERASE GSTA"/>
    <property type="match status" value="1"/>
</dbReference>
<evidence type="ECO:0000259" key="1">
    <source>
        <dbReference type="PROSITE" id="PS50404"/>
    </source>
</evidence>
<proteinExistence type="predicted"/>
<dbReference type="InterPro" id="IPR004045">
    <property type="entry name" value="Glutathione_S-Trfase_N"/>
</dbReference>
<dbReference type="Gene3D" id="3.40.30.10">
    <property type="entry name" value="Glutaredoxin"/>
    <property type="match status" value="1"/>
</dbReference>
<feature type="domain" description="GST C-terminal" evidence="2">
    <location>
        <begin position="87"/>
        <end position="199"/>
    </location>
</feature>
<dbReference type="EC" id="2.5.1.18" evidence="3"/>
<dbReference type="GO" id="GO:0004364">
    <property type="term" value="F:glutathione transferase activity"/>
    <property type="evidence" value="ECO:0007669"/>
    <property type="project" value="UniProtKB-EC"/>
</dbReference>
<dbReference type="CDD" id="cd03188">
    <property type="entry name" value="GST_C_Beta"/>
    <property type="match status" value="1"/>
</dbReference>
<name>A0ABW5E8C3_9GAMM</name>
<dbReference type="SFLD" id="SFLDG00358">
    <property type="entry name" value="Main_(cytGST)"/>
    <property type="match status" value="1"/>
</dbReference>
<dbReference type="InterPro" id="IPR036282">
    <property type="entry name" value="Glutathione-S-Trfase_C_sf"/>
</dbReference>
<dbReference type="InterPro" id="IPR004046">
    <property type="entry name" value="GST_C"/>
</dbReference>
<dbReference type="PROSITE" id="PS50405">
    <property type="entry name" value="GST_CTER"/>
    <property type="match status" value="1"/>
</dbReference>
<reference evidence="4" key="1">
    <citation type="journal article" date="2019" name="Int. J. Syst. Evol. Microbiol.">
        <title>The Global Catalogue of Microorganisms (GCM) 10K type strain sequencing project: providing services to taxonomists for standard genome sequencing and annotation.</title>
        <authorList>
            <consortium name="The Broad Institute Genomics Platform"/>
            <consortium name="The Broad Institute Genome Sequencing Center for Infectious Disease"/>
            <person name="Wu L."/>
            <person name="Ma J."/>
        </authorList>
    </citation>
    <scope>NUCLEOTIDE SEQUENCE [LARGE SCALE GENOMIC DNA]</scope>
    <source>
        <strain evidence="4">KCTC 12848</strain>
    </source>
</reference>
<dbReference type="SUPFAM" id="SSF47616">
    <property type="entry name" value="GST C-terminal domain-like"/>
    <property type="match status" value="1"/>
</dbReference>
<dbReference type="SFLD" id="SFLDG01150">
    <property type="entry name" value="Main.1:_Beta-like"/>
    <property type="match status" value="1"/>
</dbReference>
<evidence type="ECO:0000313" key="4">
    <source>
        <dbReference type="Proteomes" id="UP001597425"/>
    </source>
</evidence>
<dbReference type="SFLD" id="SFLDS00019">
    <property type="entry name" value="Glutathione_Transferase_(cytos"/>
    <property type="match status" value="1"/>
</dbReference>
<keyword evidence="3" id="KW-0808">Transferase</keyword>
<dbReference type="PROSITE" id="PS50404">
    <property type="entry name" value="GST_NTER"/>
    <property type="match status" value="1"/>
</dbReference>
<dbReference type="Pfam" id="PF13409">
    <property type="entry name" value="GST_N_2"/>
    <property type="match status" value="1"/>
</dbReference>
<sequence>MKLYYAPGACSLSPHIVACEAGIQLELVKVDLGEHKTESGADFTEINPKGYVPALQLEGGEILTEGPAIVQFLAEQKPERDLAPEYGTLDHYRLLEWLNYISTEVHKAFAPLFSQAADEEKERAKKTVGKHFDFVERQLQRDYLLGDHFSVADAYLYTVFCWLGVHKIPTDRWPKLEAFRKRVEERSAVQKALEEEGLS</sequence>
<dbReference type="RefSeq" id="WP_265720408.1">
    <property type="nucleotide sequence ID" value="NZ_JAPIVK010000003.1"/>
</dbReference>
<feature type="domain" description="GST N-terminal" evidence="1">
    <location>
        <begin position="1"/>
        <end position="81"/>
    </location>
</feature>